<dbReference type="InterPro" id="IPR028098">
    <property type="entry name" value="Glyco_trans_4-like_N"/>
</dbReference>
<dbReference type="RefSeq" id="WP_106893793.1">
    <property type="nucleotide sequence ID" value="NZ_CP027860.1"/>
</dbReference>
<dbReference type="PANTHER" id="PTHR12526:SF637">
    <property type="entry name" value="GLYCOSYLTRANSFERASE EPSF-RELATED"/>
    <property type="match status" value="1"/>
</dbReference>
<dbReference type="KEGG" id="xba:C7S18_23035"/>
<organism evidence="2 3">
    <name type="scientific">Ahniella affigens</name>
    <dbReference type="NCBI Taxonomy" id="2021234"/>
    <lineage>
        <taxon>Bacteria</taxon>
        <taxon>Pseudomonadati</taxon>
        <taxon>Pseudomonadota</taxon>
        <taxon>Gammaproteobacteria</taxon>
        <taxon>Lysobacterales</taxon>
        <taxon>Rhodanobacteraceae</taxon>
        <taxon>Ahniella</taxon>
    </lineage>
</organism>
<protein>
    <recommendedName>
        <fullName evidence="1">Glycosyltransferase subfamily 4-like N-terminal domain-containing protein</fullName>
    </recommendedName>
</protein>
<dbReference type="Proteomes" id="UP000241074">
    <property type="component" value="Chromosome"/>
</dbReference>
<evidence type="ECO:0000259" key="1">
    <source>
        <dbReference type="Pfam" id="PF13579"/>
    </source>
</evidence>
<dbReference type="OrthoDB" id="5290958at2"/>
<dbReference type="Gene3D" id="3.40.50.2000">
    <property type="entry name" value="Glycogen Phosphorylase B"/>
    <property type="match status" value="2"/>
</dbReference>
<accession>A0A2P1PYH3</accession>
<evidence type="ECO:0000313" key="3">
    <source>
        <dbReference type="Proteomes" id="UP000241074"/>
    </source>
</evidence>
<dbReference type="Pfam" id="PF13579">
    <property type="entry name" value="Glyco_trans_4_4"/>
    <property type="match status" value="1"/>
</dbReference>
<proteinExistence type="predicted"/>
<reference evidence="2 3" key="1">
    <citation type="submission" date="2018-03" db="EMBL/GenBank/DDBJ databases">
        <title>Ahniella affigens gen. nov., sp. nov., a gammaproteobacterium isolated from sandy soil near a stream.</title>
        <authorList>
            <person name="Ko Y."/>
            <person name="Kim J.-H."/>
        </authorList>
    </citation>
    <scope>NUCLEOTIDE SEQUENCE [LARGE SCALE GENOMIC DNA]</scope>
    <source>
        <strain evidence="2 3">D13</strain>
    </source>
</reference>
<sequence>MIKVLHVVPSLNVETGGPARSVSMLADAQTMAGMSVTVLTLDYQRHGRVLRPEKAALELLEANALARFTRGWSPAFARRARELAASHDLIHNHGLWMQVNRFARMAAEAFNRPLISSPRGMLEPYSRQRSVWRKRLAHAAFEARNLAATRLFHATAELEAAAIRAFVPAAEIAILPNIVANVAKAQTDPIAPPTMLFLGRLDQKKGLDWLLHAWQQLRGQRRDWQLHIAGPCGLGFESEYHELRRATAEDASVHWLGPLDGDAKAAALADAAVIVLPSRSENFGNVVTEALWTGRPVLTTHATPWAVLAQEGIGWVVDATQAGISAGVATVLASELDQRLQMGARAHVYAKREFSREAIAAQWQQTYQYVLGAHARPACVWQPT</sequence>
<feature type="domain" description="Glycosyltransferase subfamily 4-like N-terminal" evidence="1">
    <location>
        <begin position="16"/>
        <end position="177"/>
    </location>
</feature>
<gene>
    <name evidence="2" type="ORF">C7S18_23035</name>
</gene>
<dbReference type="PANTHER" id="PTHR12526">
    <property type="entry name" value="GLYCOSYLTRANSFERASE"/>
    <property type="match status" value="1"/>
</dbReference>
<keyword evidence="3" id="KW-1185">Reference proteome</keyword>
<dbReference type="AlphaFoldDB" id="A0A2P1PYH3"/>
<name>A0A2P1PYH3_9GAMM</name>
<dbReference type="GO" id="GO:0016757">
    <property type="term" value="F:glycosyltransferase activity"/>
    <property type="evidence" value="ECO:0007669"/>
    <property type="project" value="UniProtKB-ARBA"/>
</dbReference>
<dbReference type="Pfam" id="PF13692">
    <property type="entry name" value="Glyco_trans_1_4"/>
    <property type="match status" value="1"/>
</dbReference>
<dbReference type="EMBL" id="CP027860">
    <property type="protein sequence ID" value="AVP99874.1"/>
    <property type="molecule type" value="Genomic_DNA"/>
</dbReference>
<dbReference type="SUPFAM" id="SSF53756">
    <property type="entry name" value="UDP-Glycosyltransferase/glycogen phosphorylase"/>
    <property type="match status" value="1"/>
</dbReference>
<evidence type="ECO:0000313" key="2">
    <source>
        <dbReference type="EMBL" id="AVP99874.1"/>
    </source>
</evidence>
<reference evidence="2 3" key="2">
    <citation type="submission" date="2018-03" db="EMBL/GenBank/DDBJ databases">
        <authorList>
            <person name="Keele B.F."/>
        </authorList>
    </citation>
    <scope>NUCLEOTIDE SEQUENCE [LARGE SCALE GENOMIC DNA]</scope>
    <source>
        <strain evidence="2 3">D13</strain>
    </source>
</reference>